<evidence type="ECO:0008006" key="4">
    <source>
        <dbReference type="Google" id="ProtNLM"/>
    </source>
</evidence>
<evidence type="ECO:0000256" key="1">
    <source>
        <dbReference type="SAM" id="MobiDB-lite"/>
    </source>
</evidence>
<sequence length="275" mass="31377">MIWNKSGFKKFLVASLVMHLAAFSALFLSGSQDVEVDELTKVAMNEPIKAIISSTAIDAVSLNNDIANYKRMKSLHDALEAEKTQSLNRLKKEAADLDAVIKAKKKQELDLEKEIRIQKAQLEKKRKADAAKERENLKRAAEAKERSEKERLEKERELERIESLKSVNSDVLSKLKARNIKEQERVKNELRAGYEGVVHKVFFDAWSLPFKRSKVNCQVEVNVSRNGSVTGYQFVSECPAAYRETIKEAIDRVNVLPIIDKDVYRPVELVNFIDN</sequence>
<comment type="caution">
    <text evidence="3">The sequence shown here is derived from an EMBL/GenBank/DDBJ whole genome shotgun (WGS) entry which is preliminary data.</text>
</comment>
<reference evidence="3" key="1">
    <citation type="journal article" date="2018" name="Genome Biol.">
        <title>SKESA: strategic k-mer extension for scrupulous assemblies.</title>
        <authorList>
            <person name="Souvorov A."/>
            <person name="Agarwala R."/>
            <person name="Lipman D.J."/>
        </authorList>
    </citation>
    <scope>NUCLEOTIDE SEQUENCE</scope>
    <source>
        <strain evidence="3">BCW_3452</strain>
    </source>
</reference>
<dbReference type="AlphaFoldDB" id="A0A8H9N198"/>
<dbReference type="Proteomes" id="UP000863257">
    <property type="component" value="Unassembled WGS sequence"/>
</dbReference>
<keyword evidence="2" id="KW-0732">Signal</keyword>
<evidence type="ECO:0000256" key="2">
    <source>
        <dbReference type="SAM" id="SignalP"/>
    </source>
</evidence>
<feature type="chain" id="PRO_5034409898" description="Protein TolA" evidence="2">
    <location>
        <begin position="25"/>
        <end position="275"/>
    </location>
</feature>
<feature type="region of interest" description="Disordered" evidence="1">
    <location>
        <begin position="126"/>
        <end position="152"/>
    </location>
</feature>
<gene>
    <name evidence="3" type="ORF">I7730_14410</name>
</gene>
<organism evidence="3">
    <name type="scientific">Vibrio vulnificus</name>
    <dbReference type="NCBI Taxonomy" id="672"/>
    <lineage>
        <taxon>Bacteria</taxon>
        <taxon>Pseudomonadati</taxon>
        <taxon>Pseudomonadota</taxon>
        <taxon>Gammaproteobacteria</taxon>
        <taxon>Vibrionales</taxon>
        <taxon>Vibrionaceae</taxon>
        <taxon>Vibrio</taxon>
    </lineage>
</organism>
<feature type="signal peptide" evidence="2">
    <location>
        <begin position="1"/>
        <end position="24"/>
    </location>
</feature>
<name>A0A8H9N198_VIBVL</name>
<accession>A0A8H9N198</accession>
<protein>
    <recommendedName>
        <fullName evidence="4">Protein TolA</fullName>
    </recommendedName>
</protein>
<reference evidence="3" key="2">
    <citation type="submission" date="2019-01" db="EMBL/GenBank/DDBJ databases">
        <authorList>
            <consortium name="NCBI Pathogen Detection Project"/>
        </authorList>
    </citation>
    <scope>NUCLEOTIDE SEQUENCE</scope>
    <source>
        <strain evidence="3">BCW_3452</strain>
    </source>
</reference>
<proteinExistence type="predicted"/>
<evidence type="ECO:0000313" key="3">
    <source>
        <dbReference type="EMBL" id="HAS8540980.1"/>
    </source>
</evidence>
<dbReference type="EMBL" id="DACRBY010000017">
    <property type="protein sequence ID" value="HAS8540980.1"/>
    <property type="molecule type" value="Genomic_DNA"/>
</dbReference>
<dbReference type="SUPFAM" id="SSF74653">
    <property type="entry name" value="TolA/TonB C-terminal domain"/>
    <property type="match status" value="1"/>
</dbReference>